<dbReference type="AlphaFoldDB" id="A0A923HX37"/>
<reference evidence="2" key="2">
    <citation type="submission" date="2020-10" db="EMBL/GenBank/DDBJ databases">
        <title>Comparative genomics of the Acetobacterium genus.</title>
        <authorList>
            <person name="Marshall C."/>
            <person name="May H."/>
            <person name="Norman S."/>
        </authorList>
    </citation>
    <scope>NUCLEOTIDE SEQUENCE</scope>
    <source>
        <strain evidence="2">DER-2019</strain>
    </source>
</reference>
<comment type="caution">
    <text evidence="2">The sequence shown here is derived from an EMBL/GenBank/DDBJ whole genome shotgun (WGS) entry which is preliminary data.</text>
</comment>
<dbReference type="EMBL" id="WJBD01000016">
    <property type="protein sequence ID" value="MBC3889202.1"/>
    <property type="molecule type" value="Genomic_DNA"/>
</dbReference>
<dbReference type="Pfam" id="PF00148">
    <property type="entry name" value="Oxidored_nitro"/>
    <property type="match status" value="1"/>
</dbReference>
<proteinExistence type="predicted"/>
<evidence type="ECO:0000313" key="3">
    <source>
        <dbReference type="Proteomes" id="UP000616595"/>
    </source>
</evidence>
<dbReference type="InterPro" id="IPR049939">
    <property type="entry name" value="NifE-like"/>
</dbReference>
<dbReference type="SUPFAM" id="SSF53807">
    <property type="entry name" value="Helical backbone' metal receptor"/>
    <property type="match status" value="1"/>
</dbReference>
<feature type="domain" description="Nitrogenase/oxidoreductase component 1" evidence="1">
    <location>
        <begin position="46"/>
        <end position="272"/>
    </location>
</feature>
<gene>
    <name evidence="2" type="ORF">GH810_12845</name>
</gene>
<keyword evidence="3" id="KW-1185">Reference proteome</keyword>
<name>A0A923HX37_9FIRM</name>
<dbReference type="OrthoDB" id="3199475at2"/>
<dbReference type="Proteomes" id="UP000616595">
    <property type="component" value="Unassembled WGS sequence"/>
</dbReference>
<dbReference type="Gene3D" id="3.40.50.1980">
    <property type="entry name" value="Nitrogenase molybdenum iron protein domain"/>
    <property type="match status" value="2"/>
</dbReference>
<dbReference type="GO" id="GO:0016491">
    <property type="term" value="F:oxidoreductase activity"/>
    <property type="evidence" value="ECO:0007669"/>
    <property type="project" value="InterPro"/>
</dbReference>
<reference evidence="2" key="1">
    <citation type="submission" date="2019-10" db="EMBL/GenBank/DDBJ databases">
        <authorList>
            <person name="Ross D.E."/>
            <person name="Gulliver D."/>
        </authorList>
    </citation>
    <scope>NUCLEOTIDE SEQUENCE</scope>
    <source>
        <strain evidence="2">DER-2019</strain>
    </source>
</reference>
<organism evidence="2 3">
    <name type="scientific">Acetobacterium paludosum</name>
    <dbReference type="NCBI Taxonomy" id="52693"/>
    <lineage>
        <taxon>Bacteria</taxon>
        <taxon>Bacillati</taxon>
        <taxon>Bacillota</taxon>
        <taxon>Clostridia</taxon>
        <taxon>Eubacteriales</taxon>
        <taxon>Eubacteriaceae</taxon>
        <taxon>Acetobacterium</taxon>
    </lineage>
</organism>
<accession>A0A923HX37</accession>
<dbReference type="InterPro" id="IPR000510">
    <property type="entry name" value="Nase/OxRdtase_comp1"/>
</dbReference>
<dbReference type="PANTHER" id="PTHR42956:SF1">
    <property type="entry name" value="NITROGENASE IRON-MOLYBDENUM COFACTOR BIOSYNTHESIS PROTEIN NIFE"/>
    <property type="match status" value="1"/>
</dbReference>
<dbReference type="PANTHER" id="PTHR42956">
    <property type="entry name" value="NITROGENASE IRON-MOLYBDENUM COFACTOR BIOSYNTHESIS PROTEIN NIFE"/>
    <property type="match status" value="1"/>
</dbReference>
<protein>
    <recommendedName>
        <fullName evidence="1">Nitrogenase/oxidoreductase component 1 domain-containing protein</fullName>
    </recommendedName>
</protein>
<evidence type="ECO:0000259" key="1">
    <source>
        <dbReference type="Pfam" id="PF00148"/>
    </source>
</evidence>
<evidence type="ECO:0000313" key="2">
    <source>
        <dbReference type="EMBL" id="MBC3889202.1"/>
    </source>
</evidence>
<sequence>MILLQIMKKFKSKVRRGKMSQLSRYLPPFSSDYSGICSSLFDLDGMVVIHDAHCCSMNYVNMDEPRWYGNKKPIFSSGLREIDAIMGDDDKLIRKIIKAYHELNPEFIAILGSPVPTIVGADMEGIAQELENELEIPVFGFSSTGLRYYNRGISDTMIKLIKRYAREGSKVDKNVNILGLNALDFSDNSNADDIREVLKSAGWKVSCSFMMGCSIPEIVNSPRAAVNVVVSQSGMDLAEYMEKTWGIPYVAFTPMGLNDNKKIFSMIEEACKEGKSRVIRSDDLYDGEILIIGEQLIANSIREVLASQYGVKGVTVGCLFGKDKRLATDFDIDFKSELQIARKLKENKYSIVIGDPLLKALVDKSQAKLFALPHVAVSSKLYWHQYPTFVGDEMENFIGEVSQTLKNILI</sequence>